<dbReference type="InterPro" id="IPR002099">
    <property type="entry name" value="MutL/Mlh/PMS"/>
</dbReference>
<dbReference type="GO" id="GO:0032389">
    <property type="term" value="C:MutLalpha complex"/>
    <property type="evidence" value="ECO:0007669"/>
    <property type="project" value="TreeGrafter"/>
</dbReference>
<dbReference type="Pfam" id="PF13589">
    <property type="entry name" value="HATPase_c_3"/>
    <property type="match status" value="1"/>
</dbReference>
<dbReference type="GeneID" id="28994384"/>
<evidence type="ECO:0000256" key="4">
    <source>
        <dbReference type="ARBA" id="ARBA00023204"/>
    </source>
</evidence>
<organism evidence="8 9">
    <name type="scientific">Phycomyces blakesleeanus (strain ATCC 8743b / DSM 1359 / FGSC 10004 / NBRC 33097 / NRRL 1555)</name>
    <dbReference type="NCBI Taxonomy" id="763407"/>
    <lineage>
        <taxon>Eukaryota</taxon>
        <taxon>Fungi</taxon>
        <taxon>Fungi incertae sedis</taxon>
        <taxon>Mucoromycota</taxon>
        <taxon>Mucoromycotina</taxon>
        <taxon>Mucoromycetes</taxon>
        <taxon>Mucorales</taxon>
        <taxon>Phycomycetaceae</taxon>
        <taxon>Phycomyces</taxon>
    </lineage>
</organism>
<evidence type="ECO:0000313" key="8">
    <source>
        <dbReference type="EMBL" id="OAD68968.1"/>
    </source>
</evidence>
<dbReference type="InParanoid" id="A0A167KVA2"/>
<dbReference type="SUPFAM" id="SSF54211">
    <property type="entry name" value="Ribosomal protein S5 domain 2-like"/>
    <property type="match status" value="1"/>
</dbReference>
<name>A0A167KVA2_PHYB8</name>
<feature type="region of interest" description="Disordered" evidence="6">
    <location>
        <begin position="133"/>
        <end position="152"/>
    </location>
</feature>
<dbReference type="InterPro" id="IPR038973">
    <property type="entry name" value="MutL/Mlh/Pms-like"/>
</dbReference>
<dbReference type="SMART" id="SM01340">
    <property type="entry name" value="DNA_mis_repair"/>
    <property type="match status" value="1"/>
</dbReference>
<dbReference type="GO" id="GO:0005524">
    <property type="term" value="F:ATP binding"/>
    <property type="evidence" value="ECO:0007669"/>
    <property type="project" value="InterPro"/>
</dbReference>
<dbReference type="GO" id="GO:0006298">
    <property type="term" value="P:mismatch repair"/>
    <property type="evidence" value="ECO:0007669"/>
    <property type="project" value="InterPro"/>
</dbReference>
<evidence type="ECO:0000313" key="9">
    <source>
        <dbReference type="Proteomes" id="UP000077315"/>
    </source>
</evidence>
<dbReference type="FunFam" id="3.30.565.10:FF:000109">
    <property type="entry name" value="Related to MLH1-DNA mismatch repair protein"/>
    <property type="match status" value="1"/>
</dbReference>
<dbReference type="InterPro" id="IPR014721">
    <property type="entry name" value="Ribsml_uS5_D2-typ_fold_subgr"/>
</dbReference>
<dbReference type="InterPro" id="IPR014762">
    <property type="entry name" value="DNA_mismatch_repair_CS"/>
</dbReference>
<dbReference type="InterPro" id="IPR020568">
    <property type="entry name" value="Ribosomal_Su5_D2-typ_SF"/>
</dbReference>
<dbReference type="Gene3D" id="3.30.230.10">
    <property type="match status" value="1"/>
</dbReference>
<dbReference type="EMBL" id="KV440993">
    <property type="protein sequence ID" value="OAD68968.1"/>
    <property type="molecule type" value="Genomic_DNA"/>
</dbReference>
<dbReference type="AlphaFoldDB" id="A0A167KVA2"/>
<keyword evidence="3" id="KW-0227">DNA damage</keyword>
<keyword evidence="4" id="KW-0234">DNA repair</keyword>
<dbReference type="FunFam" id="3.30.230.10:FF:000014">
    <property type="entry name" value="DNA mismatch repair protein Mlh1"/>
    <property type="match status" value="1"/>
</dbReference>
<evidence type="ECO:0000256" key="1">
    <source>
        <dbReference type="ARBA" id="ARBA00004123"/>
    </source>
</evidence>
<dbReference type="STRING" id="763407.A0A167KVA2"/>
<dbReference type="PROSITE" id="PS00058">
    <property type="entry name" value="DNA_MISMATCH_REPAIR_1"/>
    <property type="match status" value="1"/>
</dbReference>
<dbReference type="CDD" id="cd16926">
    <property type="entry name" value="HATPase_MutL-MLH-PMS-like"/>
    <property type="match status" value="1"/>
</dbReference>
<dbReference type="SUPFAM" id="SSF55874">
    <property type="entry name" value="ATPase domain of HSP90 chaperone/DNA topoisomerase II/histidine kinase"/>
    <property type="match status" value="1"/>
</dbReference>
<dbReference type="PANTHER" id="PTHR10073:SF12">
    <property type="entry name" value="DNA MISMATCH REPAIR PROTEIN MLH1"/>
    <property type="match status" value="1"/>
</dbReference>
<dbReference type="InterPro" id="IPR036890">
    <property type="entry name" value="HATPase_C_sf"/>
</dbReference>
<dbReference type="InterPro" id="IPR013507">
    <property type="entry name" value="DNA_mismatch_S5_2-like"/>
</dbReference>
<evidence type="ECO:0000256" key="6">
    <source>
        <dbReference type="SAM" id="MobiDB-lite"/>
    </source>
</evidence>
<dbReference type="FunCoup" id="A0A167KVA2">
    <property type="interactions" value="410"/>
</dbReference>
<dbReference type="GO" id="GO:0140664">
    <property type="term" value="F:ATP-dependent DNA damage sensor activity"/>
    <property type="evidence" value="ECO:0007669"/>
    <property type="project" value="InterPro"/>
</dbReference>
<accession>A0A167KVA2</accession>
<dbReference type="Proteomes" id="UP000077315">
    <property type="component" value="Unassembled WGS sequence"/>
</dbReference>
<evidence type="ECO:0000256" key="3">
    <source>
        <dbReference type="ARBA" id="ARBA00022763"/>
    </source>
</evidence>
<feature type="region of interest" description="Disordered" evidence="6">
    <location>
        <begin position="354"/>
        <end position="375"/>
    </location>
</feature>
<dbReference type="Gene3D" id="3.30.565.10">
    <property type="entry name" value="Histidine kinase-like ATPase, C-terminal domain"/>
    <property type="match status" value="1"/>
</dbReference>
<dbReference type="VEuPathDB" id="FungiDB:PHYBLDRAFT_156270"/>
<dbReference type="NCBIfam" id="TIGR00585">
    <property type="entry name" value="mutl"/>
    <property type="match status" value="1"/>
</dbReference>
<feature type="domain" description="DNA mismatch repair protein S5" evidence="7">
    <location>
        <begin position="221"/>
        <end position="340"/>
    </location>
</feature>
<keyword evidence="9" id="KW-1185">Reference proteome</keyword>
<evidence type="ECO:0000256" key="2">
    <source>
        <dbReference type="ARBA" id="ARBA00006082"/>
    </source>
</evidence>
<sequence>MSLSRIRRLDPTVVNRIAAGEIIQRPANALKELIENSLDAGSTRIDICVSDGGCKLLQIKDNGHGIRLEDMEIVCERFTTSKLSKFEDLSDIATHGFRGEALASISHVANVTITTKTADSPCAFSATYSDGKLVPPRPGQSAGPRPCSGTEGTQITAEDLFYNVPTRKKTLKSSSAEYKLIIDVVSQYAIHNSSVAFTCRKQGAVNADVQTASDSSVVDAISQIYGSNIASELIQVEQAFESQEFKMNAYISNANYNTKKMNLLLFINHRLVESKSIAQMIKEIYSEHLPIGTYPFVYLSLEINPRNVDVNIHPTKKSVRFLNEDRVVGSVRDAFEEKLKSASLSRSFKAKTVASNTAHATTDNDMSPYDSYSLLGKSPSATPSYNKIRTDNKARTLDSFLYQPGSSMPGPQNLAVEIVGGSQADIEKSKSTRPRVEVRLKSVKNLLKELKDSESKELTNLLNEHTYIGSIDQTSALIQHETKIYLVNHNSLSEALFYQVALEEFCNFGSLRLDNPINISEYLKMAVQAEELCGCIPKDAPDKDSIIESITNMLLSRAELLNEYFNIIVSEDGMLHGIPMILRGYVPEMDKLPSFLLRLGTEVDWENEKKCFDGIARELAIFYSTEPLLTLEEDDEDQLKRYMWQIENIIFPSLKSYFIAPAILATQEDCIRKLASTDELYRIFERC</sequence>
<dbReference type="OrthoDB" id="10263226at2759"/>
<dbReference type="InterPro" id="IPR032189">
    <property type="entry name" value="Mlh1_C"/>
</dbReference>
<dbReference type="GO" id="GO:0030983">
    <property type="term" value="F:mismatched DNA binding"/>
    <property type="evidence" value="ECO:0007669"/>
    <property type="project" value="InterPro"/>
</dbReference>
<gene>
    <name evidence="8" type="ORF">PHYBLDRAFT_156270</name>
</gene>
<dbReference type="RefSeq" id="XP_018287008.1">
    <property type="nucleotide sequence ID" value="XM_018433478.1"/>
</dbReference>
<proteinExistence type="inferred from homology"/>
<dbReference type="Pfam" id="PF01119">
    <property type="entry name" value="DNA_mis_repair"/>
    <property type="match status" value="1"/>
</dbReference>
<keyword evidence="5" id="KW-0539">Nucleus</keyword>
<evidence type="ECO:0000259" key="7">
    <source>
        <dbReference type="SMART" id="SM01340"/>
    </source>
</evidence>
<dbReference type="PANTHER" id="PTHR10073">
    <property type="entry name" value="DNA MISMATCH REPAIR PROTEIN MLH, PMS, MUTL"/>
    <property type="match status" value="1"/>
</dbReference>
<reference evidence="9" key="1">
    <citation type="submission" date="2015-06" db="EMBL/GenBank/DDBJ databases">
        <title>Expansion of signal transduction pathways in fungi by whole-genome duplication.</title>
        <authorList>
            <consortium name="DOE Joint Genome Institute"/>
            <person name="Corrochano L.M."/>
            <person name="Kuo A."/>
            <person name="Marcet-Houben M."/>
            <person name="Polaino S."/>
            <person name="Salamov A."/>
            <person name="Villalobos J.M."/>
            <person name="Alvarez M.I."/>
            <person name="Avalos J."/>
            <person name="Benito E.P."/>
            <person name="Benoit I."/>
            <person name="Burger G."/>
            <person name="Camino L.P."/>
            <person name="Canovas D."/>
            <person name="Cerda-Olmedo E."/>
            <person name="Cheng J.-F."/>
            <person name="Dominguez A."/>
            <person name="Elias M."/>
            <person name="Eslava A.P."/>
            <person name="Glaser F."/>
            <person name="Grimwood J."/>
            <person name="Gutierrez G."/>
            <person name="Heitman J."/>
            <person name="Henrissat B."/>
            <person name="Iturriaga E.A."/>
            <person name="Lang B.F."/>
            <person name="Lavin J.L."/>
            <person name="Lee S."/>
            <person name="Li W."/>
            <person name="Lindquist E."/>
            <person name="Lopez-Garcia S."/>
            <person name="Luque E.M."/>
            <person name="Marcos A.T."/>
            <person name="Martin J."/>
            <person name="McCluskey K."/>
            <person name="Medina H.R."/>
            <person name="Miralles-Duran A."/>
            <person name="Miyazaki A."/>
            <person name="Munoz-Torres E."/>
            <person name="Oguiza J.A."/>
            <person name="Ohm R."/>
            <person name="Olmedo M."/>
            <person name="Orejas M."/>
            <person name="Ortiz-Castellanos L."/>
            <person name="Pisabarro A.G."/>
            <person name="Rodriguez-Romero J."/>
            <person name="Ruiz-Herrera J."/>
            <person name="Ruiz-Vazquez R."/>
            <person name="Sanz C."/>
            <person name="Schackwitz W."/>
            <person name="Schmutz J."/>
            <person name="Shahriari M."/>
            <person name="Shelest E."/>
            <person name="Silva-Franco F."/>
            <person name="Soanes D."/>
            <person name="Syed K."/>
            <person name="Tagua V.G."/>
            <person name="Talbot N.J."/>
            <person name="Thon M."/>
            <person name="De vries R.P."/>
            <person name="Wiebenga A."/>
            <person name="Yadav J.S."/>
            <person name="Braun E.L."/>
            <person name="Baker S."/>
            <person name="Garre V."/>
            <person name="Horwitz B."/>
            <person name="Torres-Martinez S."/>
            <person name="Idnurm A."/>
            <person name="Herrera-Estrella A."/>
            <person name="Gabaldon T."/>
            <person name="Grigoriev I.V."/>
        </authorList>
    </citation>
    <scope>NUCLEOTIDE SEQUENCE [LARGE SCALE GENOMIC DNA]</scope>
    <source>
        <strain evidence="9">NRRL 1555(-)</strain>
    </source>
</reference>
<comment type="similarity">
    <text evidence="2">Belongs to the DNA mismatch repair MutL/HexB family.</text>
</comment>
<dbReference type="GO" id="GO:0016887">
    <property type="term" value="F:ATP hydrolysis activity"/>
    <property type="evidence" value="ECO:0007669"/>
    <property type="project" value="InterPro"/>
</dbReference>
<protein>
    <recommendedName>
        <fullName evidence="7">DNA mismatch repair protein S5 domain-containing protein</fullName>
    </recommendedName>
</protein>
<comment type="subcellular location">
    <subcellularLocation>
        <location evidence="1">Nucleus</location>
    </subcellularLocation>
</comment>
<feature type="compositionally biased region" description="Polar residues" evidence="6">
    <location>
        <begin position="354"/>
        <end position="365"/>
    </location>
</feature>
<dbReference type="Pfam" id="PF16413">
    <property type="entry name" value="Mlh1_C"/>
    <property type="match status" value="1"/>
</dbReference>
<evidence type="ECO:0000256" key="5">
    <source>
        <dbReference type="ARBA" id="ARBA00023242"/>
    </source>
</evidence>